<dbReference type="PANTHER" id="PTHR33202:SF1">
    <property type="entry name" value="FERRIC UPTAKE REGULATION PROTEIN"/>
    <property type="match status" value="1"/>
</dbReference>
<evidence type="ECO:0000256" key="6">
    <source>
        <dbReference type="ARBA" id="ARBA00023015"/>
    </source>
</evidence>
<dbReference type="SUPFAM" id="SSF46785">
    <property type="entry name" value="Winged helix' DNA-binding domain"/>
    <property type="match status" value="1"/>
</dbReference>
<dbReference type="GO" id="GO:0005737">
    <property type="term" value="C:cytoplasm"/>
    <property type="evidence" value="ECO:0007669"/>
    <property type="project" value="UniProtKB-SubCell"/>
</dbReference>
<dbReference type="GO" id="GO:0000976">
    <property type="term" value="F:transcription cis-regulatory region binding"/>
    <property type="evidence" value="ECO:0007669"/>
    <property type="project" value="TreeGrafter"/>
</dbReference>
<protein>
    <submittedName>
        <fullName evidence="11">Zinc uptake regulator, Fur family</fullName>
    </submittedName>
</protein>
<feature type="binding site" evidence="9">
    <location>
        <position position="133"/>
    </location>
    <ligand>
        <name>Zn(2+)</name>
        <dbReference type="ChEBI" id="CHEBI:29105"/>
    </ligand>
</feature>
<dbReference type="PANTHER" id="PTHR33202">
    <property type="entry name" value="ZINC UPTAKE REGULATION PROTEIN"/>
    <property type="match status" value="1"/>
</dbReference>
<dbReference type="Gene3D" id="1.10.10.10">
    <property type="entry name" value="Winged helix-like DNA-binding domain superfamily/Winged helix DNA-binding domain"/>
    <property type="match status" value="1"/>
</dbReference>
<dbReference type="GO" id="GO:0003700">
    <property type="term" value="F:DNA-binding transcription factor activity"/>
    <property type="evidence" value="ECO:0007669"/>
    <property type="project" value="InterPro"/>
</dbReference>
<dbReference type="EMBL" id="FQUF01000025">
    <property type="protein sequence ID" value="SHF00166.1"/>
    <property type="molecule type" value="Genomic_DNA"/>
</dbReference>
<keyword evidence="10" id="KW-0408">Iron</keyword>
<evidence type="ECO:0000256" key="5">
    <source>
        <dbReference type="ARBA" id="ARBA00022833"/>
    </source>
</evidence>
<dbReference type="InterPro" id="IPR036390">
    <property type="entry name" value="WH_DNA-bd_sf"/>
</dbReference>
<sequence length="143" mass="16665">MPLLKEALDILKQSDLKITERRVQIIEVMYQSNRYLSAKEVKAELADSYPSISPDTIYRNLHSFSTLNILEETEFNGEKFFRANCYFDEHHHHFICTKCGRSLKLTMCPLDHFKGEIGEAEVTSHRFELFGICEDCLKKKTVT</sequence>
<evidence type="ECO:0000313" key="12">
    <source>
        <dbReference type="Proteomes" id="UP000184128"/>
    </source>
</evidence>
<feature type="binding site" evidence="10">
    <location>
        <position position="125"/>
    </location>
    <ligand>
        <name>Fe cation</name>
        <dbReference type="ChEBI" id="CHEBI:24875"/>
    </ligand>
</feature>
<accession>A0A1M4Y3J9</accession>
<dbReference type="Proteomes" id="UP000184128">
    <property type="component" value="Unassembled WGS sequence"/>
</dbReference>
<comment type="cofactor">
    <cofactor evidence="10">
        <name>Mn(2+)</name>
        <dbReference type="ChEBI" id="CHEBI:29035"/>
    </cofactor>
    <cofactor evidence="10">
        <name>Fe(2+)</name>
        <dbReference type="ChEBI" id="CHEBI:29033"/>
    </cofactor>
    <text evidence="10">Binds 1 Mn(2+) or Fe(2+) ion per subunit.</text>
</comment>
<reference evidence="11 12" key="1">
    <citation type="submission" date="2016-11" db="EMBL/GenBank/DDBJ databases">
        <authorList>
            <person name="Jaros S."/>
            <person name="Januszkiewicz K."/>
            <person name="Wedrychowicz H."/>
        </authorList>
    </citation>
    <scope>NUCLEOTIDE SEQUENCE [LARGE SCALE GENOMIC DNA]</scope>
    <source>
        <strain evidence="11 12">DSM 15692</strain>
    </source>
</reference>
<name>A0A1M4Y3J9_9LACT</name>
<dbReference type="RefSeq" id="WP_073298331.1">
    <property type="nucleotide sequence ID" value="NZ_FQUF01000025.1"/>
</dbReference>
<evidence type="ECO:0000313" key="11">
    <source>
        <dbReference type="EMBL" id="SHF00166.1"/>
    </source>
</evidence>
<organism evidence="11 12">
    <name type="scientific">Atopostipes suicloacalis DSM 15692</name>
    <dbReference type="NCBI Taxonomy" id="1121025"/>
    <lineage>
        <taxon>Bacteria</taxon>
        <taxon>Bacillati</taxon>
        <taxon>Bacillota</taxon>
        <taxon>Bacilli</taxon>
        <taxon>Lactobacillales</taxon>
        <taxon>Carnobacteriaceae</taxon>
        <taxon>Atopostipes</taxon>
    </lineage>
</organism>
<proteinExistence type="inferred from homology"/>
<keyword evidence="6" id="KW-0805">Transcription regulation</keyword>
<gene>
    <name evidence="11" type="ORF">SAMN02745249_01598</name>
</gene>
<dbReference type="GO" id="GO:1900376">
    <property type="term" value="P:regulation of secondary metabolite biosynthetic process"/>
    <property type="evidence" value="ECO:0007669"/>
    <property type="project" value="TreeGrafter"/>
</dbReference>
<comment type="similarity">
    <text evidence="2">Belongs to the Fur family.</text>
</comment>
<dbReference type="InterPro" id="IPR002481">
    <property type="entry name" value="FUR"/>
</dbReference>
<keyword evidence="5 9" id="KW-0862">Zinc</keyword>
<feature type="binding site" evidence="9">
    <location>
        <position position="136"/>
    </location>
    <ligand>
        <name>Zn(2+)</name>
        <dbReference type="ChEBI" id="CHEBI:29105"/>
    </ligand>
</feature>
<dbReference type="GO" id="GO:0045892">
    <property type="term" value="P:negative regulation of DNA-templated transcription"/>
    <property type="evidence" value="ECO:0007669"/>
    <property type="project" value="TreeGrafter"/>
</dbReference>
<keyword evidence="4" id="KW-0678">Repressor</keyword>
<evidence type="ECO:0000256" key="9">
    <source>
        <dbReference type="PIRSR" id="PIRSR602481-1"/>
    </source>
</evidence>
<dbReference type="STRING" id="1121025.SAMN02745249_01598"/>
<feature type="binding site" evidence="10">
    <location>
        <position position="90"/>
    </location>
    <ligand>
        <name>Fe cation</name>
        <dbReference type="ChEBI" id="CHEBI:24875"/>
    </ligand>
</feature>
<evidence type="ECO:0000256" key="7">
    <source>
        <dbReference type="ARBA" id="ARBA00023125"/>
    </source>
</evidence>
<evidence type="ECO:0000256" key="2">
    <source>
        <dbReference type="ARBA" id="ARBA00007957"/>
    </source>
</evidence>
<dbReference type="OrthoDB" id="8659436at2"/>
<comment type="cofactor">
    <cofactor evidence="9">
        <name>Zn(2+)</name>
        <dbReference type="ChEBI" id="CHEBI:29105"/>
    </cofactor>
    <text evidence="9">Binds 1 zinc ion per subunit.</text>
</comment>
<keyword evidence="12" id="KW-1185">Reference proteome</keyword>
<dbReference type="GO" id="GO:0008270">
    <property type="term" value="F:zinc ion binding"/>
    <property type="evidence" value="ECO:0007669"/>
    <property type="project" value="TreeGrafter"/>
</dbReference>
<evidence type="ECO:0000256" key="8">
    <source>
        <dbReference type="ARBA" id="ARBA00023163"/>
    </source>
</evidence>
<dbReference type="Pfam" id="PF01475">
    <property type="entry name" value="FUR"/>
    <property type="match status" value="1"/>
</dbReference>
<dbReference type="CDD" id="cd07153">
    <property type="entry name" value="Fur_like"/>
    <property type="match status" value="1"/>
</dbReference>
<evidence type="ECO:0000256" key="1">
    <source>
        <dbReference type="ARBA" id="ARBA00004496"/>
    </source>
</evidence>
<evidence type="ECO:0000256" key="10">
    <source>
        <dbReference type="PIRSR" id="PIRSR602481-2"/>
    </source>
</evidence>
<dbReference type="InterPro" id="IPR043135">
    <property type="entry name" value="Fur_C"/>
</dbReference>
<keyword evidence="3" id="KW-0963">Cytoplasm</keyword>
<evidence type="ECO:0000256" key="4">
    <source>
        <dbReference type="ARBA" id="ARBA00022491"/>
    </source>
</evidence>
<keyword evidence="9" id="KW-0479">Metal-binding</keyword>
<dbReference type="InterPro" id="IPR036388">
    <property type="entry name" value="WH-like_DNA-bd_sf"/>
</dbReference>
<feature type="binding site" evidence="9">
    <location>
        <position position="99"/>
    </location>
    <ligand>
        <name>Zn(2+)</name>
        <dbReference type="ChEBI" id="CHEBI:29105"/>
    </ligand>
</feature>
<comment type="subcellular location">
    <subcellularLocation>
        <location evidence="1">Cytoplasm</location>
    </subcellularLocation>
</comment>
<keyword evidence="8" id="KW-0804">Transcription</keyword>
<feature type="binding site" evidence="9">
    <location>
        <position position="96"/>
    </location>
    <ligand>
        <name>Zn(2+)</name>
        <dbReference type="ChEBI" id="CHEBI:29105"/>
    </ligand>
</feature>
<dbReference type="AlphaFoldDB" id="A0A1M4Y3J9"/>
<evidence type="ECO:0000256" key="3">
    <source>
        <dbReference type="ARBA" id="ARBA00022490"/>
    </source>
</evidence>
<keyword evidence="7" id="KW-0238">DNA-binding</keyword>
<dbReference type="Gene3D" id="3.30.1490.190">
    <property type="match status" value="1"/>
</dbReference>